<proteinExistence type="predicted"/>
<dbReference type="Gene3D" id="1.10.10.10">
    <property type="entry name" value="Winged helix-like DNA-binding domain superfamily/Winged helix DNA-binding domain"/>
    <property type="match status" value="1"/>
</dbReference>
<dbReference type="InterPro" id="IPR005149">
    <property type="entry name" value="Tscrpt_reg_PadR_N"/>
</dbReference>
<evidence type="ECO:0000313" key="3">
    <source>
        <dbReference type="EMBL" id="TYT60349.1"/>
    </source>
</evidence>
<dbReference type="InterPro" id="IPR036390">
    <property type="entry name" value="WH_DNA-bd_sf"/>
</dbReference>
<dbReference type="AlphaFoldDB" id="A0A5D5AEY9"/>
<name>A0A5D5AEY9_9EURY</name>
<protein>
    <submittedName>
        <fullName evidence="3">PadR family transcriptional regulator</fullName>
    </submittedName>
</protein>
<evidence type="ECO:0000256" key="1">
    <source>
        <dbReference type="SAM" id="MobiDB-lite"/>
    </source>
</evidence>
<dbReference type="InterPro" id="IPR036388">
    <property type="entry name" value="WH-like_DNA-bd_sf"/>
</dbReference>
<feature type="domain" description="Transcription regulator PadR N-terminal" evidence="2">
    <location>
        <begin position="74"/>
        <end position="130"/>
    </location>
</feature>
<dbReference type="RefSeq" id="WP_149083134.1">
    <property type="nucleotide sequence ID" value="NZ_VTAW01000049.1"/>
</dbReference>
<dbReference type="SUPFAM" id="SSF46785">
    <property type="entry name" value="Winged helix' DNA-binding domain"/>
    <property type="match status" value="1"/>
</dbReference>
<sequence length="162" mass="18364">MREDATTTETVLEELSRASTDGTSESNSLDASGATDQVEREFDELLSEVDGALPTDEVRFDDAIVKENVEEILLMLIAFREESHGEQLISDVARFFETELSPGTIYPSLHDLEEEDVLSMHAKVRTKEYSVADEEFVRSTLERSMIQHLAFGLLMYAYLSRY</sequence>
<evidence type="ECO:0000259" key="2">
    <source>
        <dbReference type="Pfam" id="PF03551"/>
    </source>
</evidence>
<dbReference type="Pfam" id="PF03551">
    <property type="entry name" value="PadR"/>
    <property type="match status" value="1"/>
</dbReference>
<evidence type="ECO:0000313" key="4">
    <source>
        <dbReference type="Proteomes" id="UP000324104"/>
    </source>
</evidence>
<dbReference type="Proteomes" id="UP000324104">
    <property type="component" value="Unassembled WGS sequence"/>
</dbReference>
<comment type="caution">
    <text evidence="3">The sequence shown here is derived from an EMBL/GenBank/DDBJ whole genome shotgun (WGS) entry which is preliminary data.</text>
</comment>
<accession>A0A5D5AEY9</accession>
<dbReference type="EMBL" id="VTAW01000049">
    <property type="protein sequence ID" value="TYT60349.1"/>
    <property type="molecule type" value="Genomic_DNA"/>
</dbReference>
<organism evidence="3 4">
    <name type="scientific">Natrialba swarupiae</name>
    <dbReference type="NCBI Taxonomy" id="2448032"/>
    <lineage>
        <taxon>Archaea</taxon>
        <taxon>Methanobacteriati</taxon>
        <taxon>Methanobacteriota</taxon>
        <taxon>Stenosarchaea group</taxon>
        <taxon>Halobacteria</taxon>
        <taxon>Halobacteriales</taxon>
        <taxon>Natrialbaceae</taxon>
        <taxon>Natrialba</taxon>
    </lineage>
</organism>
<feature type="region of interest" description="Disordered" evidence="1">
    <location>
        <begin position="1"/>
        <end position="37"/>
    </location>
</feature>
<reference evidence="3 4" key="1">
    <citation type="submission" date="2019-08" db="EMBL/GenBank/DDBJ databases">
        <title>Archaea genome.</title>
        <authorList>
            <person name="Kajale S."/>
            <person name="Shouche Y."/>
            <person name="Deshpande N."/>
            <person name="Sharma A."/>
        </authorList>
    </citation>
    <scope>NUCLEOTIDE SEQUENCE [LARGE SCALE GENOMIC DNA]</scope>
    <source>
        <strain evidence="3 4">ESP3B_9</strain>
    </source>
</reference>
<gene>
    <name evidence="3" type="ORF">FYC77_19365</name>
</gene>
<feature type="compositionally biased region" description="Polar residues" evidence="1">
    <location>
        <begin position="17"/>
        <end position="30"/>
    </location>
</feature>
<keyword evidence="4" id="KW-1185">Reference proteome</keyword>